<feature type="domain" description="CRAL-TRIO" evidence="2">
    <location>
        <begin position="246"/>
        <end position="404"/>
    </location>
</feature>
<feature type="transmembrane region" description="Helical" evidence="1">
    <location>
        <begin position="460"/>
        <end position="481"/>
    </location>
</feature>
<dbReference type="Proteomes" id="UP001151760">
    <property type="component" value="Unassembled WGS sequence"/>
</dbReference>
<keyword evidence="4" id="KW-1185">Reference proteome</keyword>
<proteinExistence type="predicted"/>
<evidence type="ECO:0000259" key="2">
    <source>
        <dbReference type="PROSITE" id="PS50191"/>
    </source>
</evidence>
<dbReference type="Pfam" id="PF00650">
    <property type="entry name" value="CRAL_TRIO"/>
    <property type="match status" value="1"/>
</dbReference>
<dbReference type="PANTHER" id="PTHR47041">
    <property type="entry name" value="SEC14 CYTOSOLIC FACTOR FAMILY PROTEIN / PHOSPHOGLYCERIDE TRANSFER FAMILY PROTEIN"/>
    <property type="match status" value="1"/>
</dbReference>
<name>A0ABQ4Y731_9ASTR</name>
<evidence type="ECO:0000256" key="1">
    <source>
        <dbReference type="SAM" id="Phobius"/>
    </source>
</evidence>
<sequence>MGDSFHNHVPTASSELAASMTSRKASKLSLVASGSKPLSHTFLKKIPLFNNGKVRNSTVNDAALFLLKVGALEIVRRLSKAKCPFVWSGLQALQVFCYPPLKWLQRWDIFRSLIKGAQILSRPLLVISIATTLFNQSGENNLDSDDTENLDRGSDCDAVSDHAELSLTESTVDVSVAGGSGPHQSSTDWLIDLYRELDNQGVHLPQRINEDELYRFHAAANGDFSYLLTLVKKSIRWRETYRILSQEELEMWSNMVFWHGFDVKNRPCLIIRLVACIRLPPNERPRFAQAIVSQVEHGILNLVNAENPQVTVLVDCEGLSLRFPMQLLRSCSSILQDNYPNRLGCLFVIRLPPVVRVIAQTFIQVLKPATRQKLIIVGRMYKNDLLEYLQTFPSYLGGECACSRCSKLSNSHTQIPHMNEFISNRELNADTESTEGYQTFGLNFEFPDVNEGCDRVLRSAVIGILMFWALIALISDCWILIKIIITIQVVYAPSDFIACISDHAQQLKESTNHLCSGMSSSRSMCYGEACSNHELEEGKRTKLLP</sequence>
<gene>
    <name evidence="3" type="ORF">Tco_0706281</name>
</gene>
<evidence type="ECO:0000313" key="3">
    <source>
        <dbReference type="EMBL" id="GJS73440.1"/>
    </source>
</evidence>
<dbReference type="InterPro" id="IPR036865">
    <property type="entry name" value="CRAL-TRIO_dom_sf"/>
</dbReference>
<dbReference type="SUPFAM" id="SSF52087">
    <property type="entry name" value="CRAL/TRIO domain"/>
    <property type="match status" value="1"/>
</dbReference>
<dbReference type="SMART" id="SM00516">
    <property type="entry name" value="SEC14"/>
    <property type="match status" value="1"/>
</dbReference>
<dbReference type="InterPro" id="IPR001251">
    <property type="entry name" value="CRAL-TRIO_dom"/>
</dbReference>
<protein>
    <submittedName>
        <fullName evidence="3">CRAL-TRIO domain-containing protein</fullName>
    </submittedName>
</protein>
<organism evidence="3 4">
    <name type="scientific">Tanacetum coccineum</name>
    <dbReference type="NCBI Taxonomy" id="301880"/>
    <lineage>
        <taxon>Eukaryota</taxon>
        <taxon>Viridiplantae</taxon>
        <taxon>Streptophyta</taxon>
        <taxon>Embryophyta</taxon>
        <taxon>Tracheophyta</taxon>
        <taxon>Spermatophyta</taxon>
        <taxon>Magnoliopsida</taxon>
        <taxon>eudicotyledons</taxon>
        <taxon>Gunneridae</taxon>
        <taxon>Pentapetalae</taxon>
        <taxon>asterids</taxon>
        <taxon>campanulids</taxon>
        <taxon>Asterales</taxon>
        <taxon>Asteraceae</taxon>
        <taxon>Asteroideae</taxon>
        <taxon>Anthemideae</taxon>
        <taxon>Anthemidinae</taxon>
        <taxon>Tanacetum</taxon>
    </lineage>
</organism>
<comment type="caution">
    <text evidence="3">The sequence shown here is derived from an EMBL/GenBank/DDBJ whole genome shotgun (WGS) entry which is preliminary data.</text>
</comment>
<dbReference type="PANTHER" id="PTHR47041:SF2">
    <property type="entry name" value="SEC14 CYTOSOLIC FACTOR FAMILY PROTEIN _ PHOSPHOGLYCERIDE TRANSFER FAMILY PROTEIN"/>
    <property type="match status" value="1"/>
</dbReference>
<dbReference type="CDD" id="cd00170">
    <property type="entry name" value="SEC14"/>
    <property type="match status" value="1"/>
</dbReference>
<accession>A0ABQ4Y731</accession>
<keyword evidence="1" id="KW-0812">Transmembrane</keyword>
<keyword evidence="1" id="KW-0472">Membrane</keyword>
<dbReference type="EMBL" id="BQNB010010154">
    <property type="protein sequence ID" value="GJS73440.1"/>
    <property type="molecule type" value="Genomic_DNA"/>
</dbReference>
<dbReference type="Gene3D" id="3.40.525.10">
    <property type="entry name" value="CRAL-TRIO lipid binding domain"/>
    <property type="match status" value="1"/>
</dbReference>
<keyword evidence="1" id="KW-1133">Transmembrane helix</keyword>
<evidence type="ECO:0000313" key="4">
    <source>
        <dbReference type="Proteomes" id="UP001151760"/>
    </source>
</evidence>
<reference evidence="3" key="2">
    <citation type="submission" date="2022-01" db="EMBL/GenBank/DDBJ databases">
        <authorList>
            <person name="Yamashiro T."/>
            <person name="Shiraishi A."/>
            <person name="Satake H."/>
            <person name="Nakayama K."/>
        </authorList>
    </citation>
    <scope>NUCLEOTIDE SEQUENCE</scope>
</reference>
<reference evidence="3" key="1">
    <citation type="journal article" date="2022" name="Int. J. Mol. Sci.">
        <title>Draft Genome of Tanacetum Coccineum: Genomic Comparison of Closely Related Tanacetum-Family Plants.</title>
        <authorList>
            <person name="Yamashiro T."/>
            <person name="Shiraishi A."/>
            <person name="Nakayama K."/>
            <person name="Satake H."/>
        </authorList>
    </citation>
    <scope>NUCLEOTIDE SEQUENCE</scope>
</reference>
<dbReference type="PROSITE" id="PS50191">
    <property type="entry name" value="CRAL_TRIO"/>
    <property type="match status" value="1"/>
</dbReference>